<gene>
    <name evidence="1" type="ORF">FF100_35045</name>
</gene>
<protein>
    <submittedName>
        <fullName evidence="1">Class I SAM-dependent methyltransferase</fullName>
    </submittedName>
</protein>
<dbReference type="PANTHER" id="PTHR43861">
    <property type="entry name" value="TRANS-ACONITATE 2-METHYLTRANSFERASE-RELATED"/>
    <property type="match status" value="1"/>
</dbReference>
<dbReference type="InterPro" id="IPR029063">
    <property type="entry name" value="SAM-dependent_MTases_sf"/>
</dbReference>
<keyword evidence="2" id="KW-1185">Reference proteome</keyword>
<dbReference type="EMBL" id="VDDA01000053">
    <property type="protein sequence ID" value="TNC06026.1"/>
    <property type="molecule type" value="Genomic_DNA"/>
</dbReference>
<dbReference type="GO" id="GO:0008168">
    <property type="term" value="F:methyltransferase activity"/>
    <property type="evidence" value="ECO:0007669"/>
    <property type="project" value="UniProtKB-KW"/>
</dbReference>
<dbReference type="SUPFAM" id="SSF53335">
    <property type="entry name" value="S-adenosyl-L-methionine-dependent methyltransferases"/>
    <property type="match status" value="1"/>
</dbReference>
<dbReference type="RefSeq" id="WP_139040623.1">
    <property type="nucleotide sequence ID" value="NZ_VDDA01000053.1"/>
</dbReference>
<evidence type="ECO:0000313" key="2">
    <source>
        <dbReference type="Proteomes" id="UP000305267"/>
    </source>
</evidence>
<name>A0A5C4L576_9HYPH</name>
<dbReference type="Pfam" id="PF13489">
    <property type="entry name" value="Methyltransf_23"/>
    <property type="match status" value="1"/>
</dbReference>
<sequence length="317" mass="34587">MSSPLHLVRHVVPFTRYPYRGEAMACNLCGDTGTLVVAETDRRLKQLRSVACTGCGLIRTDPMPSAAELDAYYASAYRAAYQFALGRRPPRHHLHRSRREARFRADLLGPALRPGARVLDFGSGSGEFLAAARGQGCEVTGIEPGRTYAAYARDEHGARVLDRLDALAPDAVFDVVTVHHVLEHLRDPVDTLVRLAGRLAPGGVLYAAVPNMAATGKPPHERFHFAHVHGFVLQTLDRAARRAGLAPHPAYRREDTRVVYRQANASDAPDVPATDLAQTLAAALAPLRPGAYLASGAWLRPMIRRNAKAIRDTFAAR</sequence>
<dbReference type="Gene3D" id="3.40.50.150">
    <property type="entry name" value="Vaccinia Virus protein VP39"/>
    <property type="match status" value="1"/>
</dbReference>
<proteinExistence type="predicted"/>
<dbReference type="Proteomes" id="UP000305267">
    <property type="component" value="Unassembled WGS sequence"/>
</dbReference>
<dbReference type="GO" id="GO:0032259">
    <property type="term" value="P:methylation"/>
    <property type="evidence" value="ECO:0007669"/>
    <property type="project" value="UniProtKB-KW"/>
</dbReference>
<organism evidence="1 2">
    <name type="scientific">Methylobacterium terricola</name>
    <dbReference type="NCBI Taxonomy" id="2583531"/>
    <lineage>
        <taxon>Bacteria</taxon>
        <taxon>Pseudomonadati</taxon>
        <taxon>Pseudomonadota</taxon>
        <taxon>Alphaproteobacteria</taxon>
        <taxon>Hyphomicrobiales</taxon>
        <taxon>Methylobacteriaceae</taxon>
        <taxon>Methylobacterium</taxon>
    </lineage>
</organism>
<accession>A0A5C4L576</accession>
<comment type="caution">
    <text evidence="1">The sequence shown here is derived from an EMBL/GenBank/DDBJ whole genome shotgun (WGS) entry which is preliminary data.</text>
</comment>
<reference evidence="1 2" key="1">
    <citation type="submission" date="2019-06" db="EMBL/GenBank/DDBJ databases">
        <title>Genome of Methylobacterium sp. 17Sr1-39.</title>
        <authorList>
            <person name="Seo T."/>
        </authorList>
    </citation>
    <scope>NUCLEOTIDE SEQUENCE [LARGE SCALE GENOMIC DNA]</scope>
    <source>
        <strain evidence="1 2">17Sr1-39</strain>
    </source>
</reference>
<keyword evidence="1" id="KW-0808">Transferase</keyword>
<dbReference type="OrthoDB" id="7537532at2"/>
<keyword evidence="1" id="KW-0489">Methyltransferase</keyword>
<dbReference type="AlphaFoldDB" id="A0A5C4L576"/>
<evidence type="ECO:0000313" key="1">
    <source>
        <dbReference type="EMBL" id="TNC06026.1"/>
    </source>
</evidence>
<dbReference type="CDD" id="cd02440">
    <property type="entry name" value="AdoMet_MTases"/>
    <property type="match status" value="1"/>
</dbReference>